<gene>
    <name evidence="1" type="ORF">NUW54_g14166</name>
</gene>
<reference evidence="1" key="1">
    <citation type="submission" date="2022-08" db="EMBL/GenBank/DDBJ databases">
        <title>Genome Sequence of Pycnoporus sanguineus.</title>
        <authorList>
            <person name="Buettner E."/>
        </authorList>
    </citation>
    <scope>NUCLEOTIDE SEQUENCE</scope>
    <source>
        <strain evidence="1">CG-C14</strain>
    </source>
</reference>
<keyword evidence="2" id="KW-1185">Reference proteome</keyword>
<sequence>MPAIHPCTLPCHAPASCDESEPCRSIVTITCPCGRIRQPVSCGRSTTNPAGREGSQQLKCTNECAIAKRNARLAEALGINPDKADSKLNQVTYHDDLVAFARANPKFCSIVEKSFSDFLASEKKSQILPHMPEQKRKAAPERAAAPTHRLAHSDPSPFIRHTPHHPRPAA</sequence>
<evidence type="ECO:0000313" key="2">
    <source>
        <dbReference type="Proteomes" id="UP001144978"/>
    </source>
</evidence>
<proteinExistence type="predicted"/>
<organism evidence="1 2">
    <name type="scientific">Trametes sanguinea</name>
    <dbReference type="NCBI Taxonomy" id="158606"/>
    <lineage>
        <taxon>Eukaryota</taxon>
        <taxon>Fungi</taxon>
        <taxon>Dikarya</taxon>
        <taxon>Basidiomycota</taxon>
        <taxon>Agaricomycotina</taxon>
        <taxon>Agaricomycetes</taxon>
        <taxon>Polyporales</taxon>
        <taxon>Polyporaceae</taxon>
        <taxon>Trametes</taxon>
    </lineage>
</organism>
<name>A0ACC1MG35_9APHY</name>
<dbReference type="Proteomes" id="UP001144978">
    <property type="component" value="Unassembled WGS sequence"/>
</dbReference>
<evidence type="ECO:0000313" key="1">
    <source>
        <dbReference type="EMBL" id="KAJ2965301.1"/>
    </source>
</evidence>
<accession>A0ACC1MG35</accession>
<dbReference type="EMBL" id="JANSHE010007077">
    <property type="protein sequence ID" value="KAJ2965301.1"/>
    <property type="molecule type" value="Genomic_DNA"/>
</dbReference>
<comment type="caution">
    <text evidence="1">The sequence shown here is derived from an EMBL/GenBank/DDBJ whole genome shotgun (WGS) entry which is preliminary data.</text>
</comment>
<protein>
    <submittedName>
        <fullName evidence="1">Uncharacterized protein</fullName>
    </submittedName>
</protein>